<name>A0ABT1VE93_9ACTN</name>
<evidence type="ECO:0000313" key="3">
    <source>
        <dbReference type="Proteomes" id="UP001204746"/>
    </source>
</evidence>
<reference evidence="2 3" key="1">
    <citation type="submission" date="2022-07" db="EMBL/GenBank/DDBJ databases">
        <authorList>
            <person name="Phongsopitanun W."/>
            <person name="Tanasupawat S."/>
        </authorList>
    </citation>
    <scope>NUCLEOTIDE SEQUENCE [LARGE SCALE GENOMIC DNA]</scope>
    <source>
        <strain evidence="2 3">RCU-064</strain>
    </source>
</reference>
<dbReference type="SUPFAM" id="SSF52242">
    <property type="entry name" value="Cobalamin (vitamin B12)-binding domain"/>
    <property type="match status" value="1"/>
</dbReference>
<keyword evidence="3" id="KW-1185">Reference proteome</keyword>
<evidence type="ECO:0000256" key="1">
    <source>
        <dbReference type="SAM" id="MobiDB-lite"/>
    </source>
</evidence>
<dbReference type="InterPro" id="IPR036724">
    <property type="entry name" value="Cobalamin-bd_sf"/>
</dbReference>
<gene>
    <name evidence="2" type="ORF">NP777_46970</name>
</gene>
<dbReference type="EMBL" id="JANIAA010000186">
    <property type="protein sequence ID" value="MCQ8195622.1"/>
    <property type="molecule type" value="Genomic_DNA"/>
</dbReference>
<dbReference type="Proteomes" id="UP001204746">
    <property type="component" value="Unassembled WGS sequence"/>
</dbReference>
<feature type="compositionally biased region" description="Basic and acidic residues" evidence="1">
    <location>
        <begin position="24"/>
        <end position="34"/>
    </location>
</feature>
<organism evidence="2 3">
    <name type="scientific">Streptomyces rugosispiralis</name>
    <dbReference type="NCBI Taxonomy" id="2967341"/>
    <lineage>
        <taxon>Bacteria</taxon>
        <taxon>Bacillati</taxon>
        <taxon>Actinomycetota</taxon>
        <taxon>Actinomycetes</taxon>
        <taxon>Kitasatosporales</taxon>
        <taxon>Streptomycetaceae</taxon>
        <taxon>Streptomyces</taxon>
    </lineage>
</organism>
<dbReference type="RefSeq" id="WP_256656337.1">
    <property type="nucleotide sequence ID" value="NZ_JANIAA010000186.1"/>
</dbReference>
<accession>A0ABT1VE93</accession>
<proteinExistence type="predicted"/>
<evidence type="ECO:0000313" key="2">
    <source>
        <dbReference type="EMBL" id="MCQ8195622.1"/>
    </source>
</evidence>
<sequence>MKTPRQRTARAGTGAAPVPGTRIVEPEIDGHDRGANAVARTPRPTGYEVIGIDPHRAPEQILVGDIIPDVGIPTPKATDIHAVSPGADMSQILETTDRLYAAPNQTLEPTC</sequence>
<feature type="region of interest" description="Disordered" evidence="1">
    <location>
        <begin position="1"/>
        <end position="51"/>
    </location>
</feature>
<feature type="compositionally biased region" description="Low complexity" evidence="1">
    <location>
        <begin position="9"/>
        <end position="22"/>
    </location>
</feature>
<comment type="caution">
    <text evidence="2">The sequence shown here is derived from an EMBL/GenBank/DDBJ whole genome shotgun (WGS) entry which is preliminary data.</text>
</comment>
<dbReference type="Gene3D" id="3.40.50.280">
    <property type="entry name" value="Cobalamin-binding domain"/>
    <property type="match status" value="1"/>
</dbReference>
<protein>
    <submittedName>
        <fullName evidence="2">Uncharacterized protein</fullName>
    </submittedName>
</protein>